<organism evidence="1 2">
    <name type="scientific">Rotaria sordida</name>
    <dbReference type="NCBI Taxonomy" id="392033"/>
    <lineage>
        <taxon>Eukaryota</taxon>
        <taxon>Metazoa</taxon>
        <taxon>Spiralia</taxon>
        <taxon>Gnathifera</taxon>
        <taxon>Rotifera</taxon>
        <taxon>Eurotatoria</taxon>
        <taxon>Bdelloidea</taxon>
        <taxon>Philodinida</taxon>
        <taxon>Philodinidae</taxon>
        <taxon>Rotaria</taxon>
    </lineage>
</organism>
<dbReference type="EMBL" id="CAJOBD010011689">
    <property type="protein sequence ID" value="CAF4171049.1"/>
    <property type="molecule type" value="Genomic_DNA"/>
</dbReference>
<comment type="caution">
    <text evidence="1">The sequence shown here is derived from an EMBL/GenBank/DDBJ whole genome shotgun (WGS) entry which is preliminary data.</text>
</comment>
<evidence type="ECO:0000313" key="2">
    <source>
        <dbReference type="Proteomes" id="UP000663836"/>
    </source>
</evidence>
<gene>
    <name evidence="1" type="ORF">JBS370_LOCUS35009</name>
</gene>
<feature type="non-terminal residue" evidence="1">
    <location>
        <position position="1"/>
    </location>
</feature>
<sequence>GQCSRQNHKKTWTDEYLLHELSLIKYTQDMIQDSFTMRRNGFETHLGIQSGLDLIDTNGQHTYMLELLCLCDPKNEFIDFKCDEEYEANEDKHKEVEK</sequence>
<name>A0A819ZA51_9BILA</name>
<proteinExistence type="predicted"/>
<accession>A0A819ZA51</accession>
<reference evidence="1" key="1">
    <citation type="submission" date="2021-02" db="EMBL/GenBank/DDBJ databases">
        <authorList>
            <person name="Nowell W R."/>
        </authorList>
    </citation>
    <scope>NUCLEOTIDE SEQUENCE</scope>
</reference>
<protein>
    <submittedName>
        <fullName evidence="1">Uncharacterized protein</fullName>
    </submittedName>
</protein>
<dbReference type="Proteomes" id="UP000663836">
    <property type="component" value="Unassembled WGS sequence"/>
</dbReference>
<evidence type="ECO:0000313" key="1">
    <source>
        <dbReference type="EMBL" id="CAF4171049.1"/>
    </source>
</evidence>
<dbReference type="AlphaFoldDB" id="A0A819ZA51"/>
<dbReference type="Gene3D" id="1.25.40.180">
    <property type="match status" value="1"/>
</dbReference>